<comment type="caution">
    <text evidence="3">The sequence shown here is derived from an EMBL/GenBank/DDBJ whole genome shotgun (WGS) entry which is preliminary data.</text>
</comment>
<dbReference type="PANTHER" id="PTHR35970">
    <property type="entry name" value="SODIUM CHANNEL AND CLATHRIN LINKER 1"/>
    <property type="match status" value="1"/>
</dbReference>
<feature type="coiled-coil region" evidence="1">
    <location>
        <begin position="341"/>
        <end position="414"/>
    </location>
</feature>
<name>A0A5J4NG88_9TREM</name>
<dbReference type="GO" id="GO:0005814">
    <property type="term" value="C:centriole"/>
    <property type="evidence" value="ECO:0007669"/>
    <property type="project" value="TreeGrafter"/>
</dbReference>
<sequence>MTSRLTPTDLLLNTLREELTRERVSPLRNKMLIQKLKTNIQILKAEFEQLKGREALSTGTKTISDTNAEYQNNLVQNLEAQIETLKEVLVKSFMVFTTYFKELATESDLRMKFEEELNRVQEQLRSFKGLSGEKHIQELKECYDRKLGKALEDHRYTPIIHKISPESNRGSQKSQMFPTSDIDSEAERALTPAEMKDLKEELAGAHLSYETVCSHVLDLQAKLTDMEGKYEASCQMVNEAFQKVAETLELAKQTADERDAAIIEQVDTARELEQLRALVEKLADEAGKRAREEVDKERTQLQMELDRVKSGLEHDFQITRDLDNQISGQLDLRFEHTLQRAHQAEGERDELKLKLETCQLAHERAISCKQQEIEHLLEEQRALKDRLDNAETLRSSVEERLRQQLNAMRTIEQQSMETKRRSETSQRSALQQVLLAHQAAELRDAESKRRIEVLEKTSQQSLQGWREVLGKQQLLVERWKSEAHTLAGQLEQQGIALHAEVERYKAKALQAEKRLEQLEHKKAGLARKRNC</sequence>
<proteinExistence type="predicted"/>
<accession>A0A5J4NG88</accession>
<organism evidence="3 4">
    <name type="scientific">Paragonimus westermani</name>
    <dbReference type="NCBI Taxonomy" id="34504"/>
    <lineage>
        <taxon>Eukaryota</taxon>
        <taxon>Metazoa</taxon>
        <taxon>Spiralia</taxon>
        <taxon>Lophotrochozoa</taxon>
        <taxon>Platyhelminthes</taxon>
        <taxon>Trematoda</taxon>
        <taxon>Digenea</taxon>
        <taxon>Plagiorchiida</taxon>
        <taxon>Troglotremata</taxon>
        <taxon>Troglotrematidae</taxon>
        <taxon>Paragonimus</taxon>
    </lineage>
</organism>
<protein>
    <submittedName>
        <fullName evidence="3">Uncharacterized protein</fullName>
    </submittedName>
</protein>
<dbReference type="GO" id="GO:0060271">
    <property type="term" value="P:cilium assembly"/>
    <property type="evidence" value="ECO:0007669"/>
    <property type="project" value="TreeGrafter"/>
</dbReference>
<reference evidence="3 4" key="1">
    <citation type="journal article" date="2019" name="Gigascience">
        <title>Whole-genome sequence of the oriental lung fluke Paragonimus westermani.</title>
        <authorList>
            <person name="Oey H."/>
            <person name="Zakrzewski M."/>
            <person name="Narain K."/>
            <person name="Devi K.R."/>
            <person name="Agatsuma T."/>
            <person name="Nawaratna S."/>
            <person name="Gobert G.N."/>
            <person name="Jones M.K."/>
            <person name="Ragan M.A."/>
            <person name="McManus D.P."/>
            <person name="Krause L."/>
        </authorList>
    </citation>
    <scope>NUCLEOTIDE SEQUENCE [LARGE SCALE GENOMIC DNA]</scope>
    <source>
        <strain evidence="3 4">IND2009</strain>
    </source>
</reference>
<feature type="coiled-coil region" evidence="1">
    <location>
        <begin position="33"/>
        <end position="130"/>
    </location>
</feature>
<evidence type="ECO:0000256" key="1">
    <source>
        <dbReference type="SAM" id="Coils"/>
    </source>
</evidence>
<dbReference type="InterPro" id="IPR038911">
    <property type="entry name" value="SCLT1"/>
</dbReference>
<dbReference type="EMBL" id="QNGE01003103">
    <property type="protein sequence ID" value="KAA3674505.1"/>
    <property type="molecule type" value="Genomic_DNA"/>
</dbReference>
<evidence type="ECO:0000313" key="3">
    <source>
        <dbReference type="EMBL" id="KAA3674505.1"/>
    </source>
</evidence>
<dbReference type="PANTHER" id="PTHR35970:SF1">
    <property type="entry name" value="SODIUM CHANNEL AND CLATHRIN LINKER 1"/>
    <property type="match status" value="1"/>
</dbReference>
<dbReference type="AlphaFoldDB" id="A0A5J4NG88"/>
<gene>
    <name evidence="3" type="ORF">DEA37_0003760</name>
</gene>
<feature type="compositionally biased region" description="Polar residues" evidence="2">
    <location>
        <begin position="165"/>
        <end position="178"/>
    </location>
</feature>
<dbReference type="Proteomes" id="UP000324629">
    <property type="component" value="Unassembled WGS sequence"/>
</dbReference>
<keyword evidence="1" id="KW-0175">Coiled coil</keyword>
<keyword evidence="4" id="KW-1185">Reference proteome</keyword>
<evidence type="ECO:0000256" key="2">
    <source>
        <dbReference type="SAM" id="MobiDB-lite"/>
    </source>
</evidence>
<feature type="region of interest" description="Disordered" evidence="2">
    <location>
        <begin position="164"/>
        <end position="183"/>
    </location>
</feature>
<evidence type="ECO:0000313" key="4">
    <source>
        <dbReference type="Proteomes" id="UP000324629"/>
    </source>
</evidence>
<dbReference type="GO" id="GO:0045162">
    <property type="term" value="P:clustering of voltage-gated sodium channels"/>
    <property type="evidence" value="ECO:0007669"/>
    <property type="project" value="InterPro"/>
</dbReference>
<feature type="coiled-coil region" evidence="1">
    <location>
        <begin position="501"/>
        <end position="528"/>
    </location>
</feature>